<dbReference type="PaxDb" id="4113-PGSC0003DMT400093528"/>
<dbReference type="Gramene" id="PGSC0003DMT400093528">
    <property type="protein sequence ID" value="PGSC0003DMT400093528"/>
    <property type="gene ID" value="PGSC0003DMG400043099"/>
</dbReference>
<evidence type="ECO:0000256" key="1">
    <source>
        <dbReference type="SAM" id="MobiDB-lite"/>
    </source>
</evidence>
<dbReference type="AlphaFoldDB" id="M1DS54"/>
<dbReference type="InParanoid" id="M1DS54"/>
<evidence type="ECO:0000313" key="3">
    <source>
        <dbReference type="Proteomes" id="UP000011115"/>
    </source>
</evidence>
<name>M1DS54_SOLTU</name>
<proteinExistence type="predicted"/>
<organism evidence="2 3">
    <name type="scientific">Solanum tuberosum</name>
    <name type="common">Potato</name>
    <dbReference type="NCBI Taxonomy" id="4113"/>
    <lineage>
        <taxon>Eukaryota</taxon>
        <taxon>Viridiplantae</taxon>
        <taxon>Streptophyta</taxon>
        <taxon>Embryophyta</taxon>
        <taxon>Tracheophyta</taxon>
        <taxon>Spermatophyta</taxon>
        <taxon>Magnoliopsida</taxon>
        <taxon>eudicotyledons</taxon>
        <taxon>Gunneridae</taxon>
        <taxon>Pentapetalae</taxon>
        <taxon>asterids</taxon>
        <taxon>lamiids</taxon>
        <taxon>Solanales</taxon>
        <taxon>Solanaceae</taxon>
        <taxon>Solanoideae</taxon>
        <taxon>Solaneae</taxon>
        <taxon>Solanum</taxon>
    </lineage>
</organism>
<feature type="compositionally biased region" description="Polar residues" evidence="1">
    <location>
        <begin position="43"/>
        <end position="66"/>
    </location>
</feature>
<protein>
    <submittedName>
        <fullName evidence="2">Uncharacterized protein</fullName>
    </submittedName>
</protein>
<reference evidence="3" key="1">
    <citation type="journal article" date="2011" name="Nature">
        <title>Genome sequence and analysis of the tuber crop potato.</title>
        <authorList>
            <consortium name="The Potato Genome Sequencing Consortium"/>
        </authorList>
    </citation>
    <scope>NUCLEOTIDE SEQUENCE [LARGE SCALE GENOMIC DNA]</scope>
    <source>
        <strain evidence="3">cv. DM1-3 516 R44</strain>
    </source>
</reference>
<dbReference type="HOGENOM" id="CLU_1858780_0_0_1"/>
<keyword evidence="3" id="KW-1185">Reference proteome</keyword>
<reference evidence="2" key="2">
    <citation type="submission" date="2015-06" db="UniProtKB">
        <authorList>
            <consortium name="EnsemblPlants"/>
        </authorList>
    </citation>
    <scope>IDENTIFICATION</scope>
    <source>
        <strain evidence="2">DM1-3 516 R44</strain>
    </source>
</reference>
<dbReference type="EnsemblPlants" id="PGSC0003DMT400093528">
    <property type="protein sequence ID" value="PGSC0003DMT400093528"/>
    <property type="gene ID" value="PGSC0003DMG400043099"/>
</dbReference>
<sequence length="138" mass="14884">MATLKPYKDEVKDTVIDALKANLKGVIVLNSVVENKEDEILGNNHSNKSCDNSVSSGQDNKPNVSGTLDEIGVGAKKEGEKMSKKTTKEKSAVLGALRGMTRQRMPDWGMFRVRRARGCRTGTCFGCAAGRDAPGLQV</sequence>
<dbReference type="Proteomes" id="UP000011115">
    <property type="component" value="Unassembled WGS sequence"/>
</dbReference>
<evidence type="ECO:0000313" key="2">
    <source>
        <dbReference type="EnsemblPlants" id="PGSC0003DMT400093528"/>
    </source>
</evidence>
<feature type="region of interest" description="Disordered" evidence="1">
    <location>
        <begin position="38"/>
        <end position="90"/>
    </location>
</feature>
<feature type="compositionally biased region" description="Basic and acidic residues" evidence="1">
    <location>
        <begin position="75"/>
        <end position="90"/>
    </location>
</feature>
<accession>M1DS54</accession>